<dbReference type="EMBL" id="AP019860">
    <property type="protein sequence ID" value="BBM83042.1"/>
    <property type="molecule type" value="Genomic_DNA"/>
</dbReference>
<name>A0A5S9F235_UABAM</name>
<dbReference type="RefSeq" id="WP_151967266.1">
    <property type="nucleotide sequence ID" value="NZ_AP019860.1"/>
</dbReference>
<evidence type="ECO:0000313" key="2">
    <source>
        <dbReference type="Proteomes" id="UP000326354"/>
    </source>
</evidence>
<dbReference type="Proteomes" id="UP000326354">
    <property type="component" value="Chromosome"/>
</dbReference>
<dbReference type="InterPro" id="IPR007709">
    <property type="entry name" value="N-FG_amidohydro"/>
</dbReference>
<proteinExistence type="predicted"/>
<dbReference type="AlphaFoldDB" id="A0A5S9F235"/>
<gene>
    <name evidence="1" type="ORF">UABAM_01392</name>
</gene>
<dbReference type="Pfam" id="PF05013">
    <property type="entry name" value="FGase"/>
    <property type="match status" value="1"/>
</dbReference>
<accession>A0A5S9F235</accession>
<dbReference type="SUPFAM" id="SSF53187">
    <property type="entry name" value="Zn-dependent exopeptidases"/>
    <property type="match status" value="1"/>
</dbReference>
<dbReference type="OrthoDB" id="8716700at2"/>
<dbReference type="Gene3D" id="3.40.630.40">
    <property type="entry name" value="Zn-dependent exopeptidases"/>
    <property type="match status" value="1"/>
</dbReference>
<reference evidence="1 2" key="1">
    <citation type="submission" date="2019-08" db="EMBL/GenBank/DDBJ databases">
        <title>Complete genome sequence of Candidatus Uab amorphum.</title>
        <authorList>
            <person name="Shiratori T."/>
            <person name="Suzuki S."/>
            <person name="Kakizawa Y."/>
            <person name="Ishida K."/>
        </authorList>
    </citation>
    <scope>NUCLEOTIDE SEQUENCE [LARGE SCALE GENOMIC DNA]</scope>
    <source>
        <strain evidence="1 2">SRT547</strain>
    </source>
</reference>
<keyword evidence="2" id="KW-1185">Reference proteome</keyword>
<sequence length="264" mass="30582">MPFTIINPQGNRVPVVVSVPHCGTQIPDDIRDTYCPKQLQCIDDTDWFVDKLYDFAPQMGITMICAKYSRWVIDLNRDPKGAALYNDGRIITELTPTKNFLGESLYRDQIPDENEIARRLQEYYWPYHNKIRELLEDLHNEFSQVLFFDAHSIRRVVTTIRKDPFPDLILGNQDGKTAKSSLINTVLRVLKDSGYTVQHNDPFKGGTLTRSFGNPDAGTHALQLEMTKINYMDDDELCYDEKRAAKMRQLLQKMFSNLLEEIQK</sequence>
<dbReference type="KEGG" id="uam:UABAM_01392"/>
<protein>
    <submittedName>
        <fullName evidence="1">N-formylglutamate deformylase</fullName>
    </submittedName>
</protein>
<organism evidence="1 2">
    <name type="scientific">Uabimicrobium amorphum</name>
    <dbReference type="NCBI Taxonomy" id="2596890"/>
    <lineage>
        <taxon>Bacteria</taxon>
        <taxon>Pseudomonadati</taxon>
        <taxon>Planctomycetota</taxon>
        <taxon>Candidatus Uabimicrobiia</taxon>
        <taxon>Candidatus Uabimicrobiales</taxon>
        <taxon>Candidatus Uabimicrobiaceae</taxon>
        <taxon>Candidatus Uabimicrobium</taxon>
    </lineage>
</organism>
<evidence type="ECO:0000313" key="1">
    <source>
        <dbReference type="EMBL" id="BBM83042.1"/>
    </source>
</evidence>